<evidence type="ECO:0000256" key="4">
    <source>
        <dbReference type="ARBA" id="ARBA00022737"/>
    </source>
</evidence>
<dbReference type="SMART" id="SM00249">
    <property type="entry name" value="PHD"/>
    <property type="match status" value="1"/>
</dbReference>
<evidence type="ECO:0000313" key="16">
    <source>
        <dbReference type="WBParaSite" id="TCNE_0001090901-mRNA-1"/>
    </source>
</evidence>
<evidence type="ECO:0000256" key="3">
    <source>
        <dbReference type="ARBA" id="ARBA00022723"/>
    </source>
</evidence>
<name>A0A183UQY9_TOXCA</name>
<dbReference type="CDD" id="cd15530">
    <property type="entry name" value="PHD2_d4"/>
    <property type="match status" value="1"/>
</dbReference>
<sequence length="429" mass="47909">MILIAGFDGCSVNQQRLSEMIGEAGYIEMMKNCSNWNSRIETERKGRYPVLDAQTGIAQRPSQYAPITFANRYPPSSPSQVCTYVSKRWRKRSAAPSSDATEMKYIVQCNPAINEVLNQTATSTQSEFSVTTAENALSQSDVLQIERRVNKINYETTFDNEVEDVSEEEAADVSDEEDWSEGKKKRKKRGGASSASSRGNSRKSAANNSNSSSQLAPLPPTQPADPKPFVCHQCGAKYKSRPGLNYHRAHVHPDTAMEVDVSPICDLCLGDRNENKKTSLPEPLVSCHDCGRSGCLHFNFAFIFTSKQLISQFIISVVPPHRCSYRLVWMRMACKVEFVIGHPSCLKFTENMITSTNKYGWQCIECKSCAICGTSDNDDQLLFCDDCDRGFHLYCLRPRLPTAPEGEWSCHLCQKHFGAKASLPSTKTE</sequence>
<keyword evidence="7" id="KW-0805">Transcription regulation</keyword>
<dbReference type="PANTHER" id="PTHR45888:SF5">
    <property type="entry name" value="D4, ISOFORM A"/>
    <property type="match status" value="1"/>
</dbReference>
<keyword evidence="9" id="KW-0539">Nucleus</keyword>
<protein>
    <submittedName>
        <fullName evidence="16">Zinc finger protein DPF3</fullName>
    </submittedName>
</protein>
<evidence type="ECO:0000256" key="7">
    <source>
        <dbReference type="ARBA" id="ARBA00023015"/>
    </source>
</evidence>
<proteinExistence type="inferred from homology"/>
<evidence type="ECO:0000313" key="14">
    <source>
        <dbReference type="EMBL" id="VDM42230.1"/>
    </source>
</evidence>
<dbReference type="PROSITE" id="PS50016">
    <property type="entry name" value="ZF_PHD_2"/>
    <property type="match status" value="1"/>
</dbReference>
<dbReference type="EMBL" id="UYWY01020662">
    <property type="protein sequence ID" value="VDM42230.1"/>
    <property type="molecule type" value="Genomic_DNA"/>
</dbReference>
<keyword evidence="15" id="KW-1185">Reference proteome</keyword>
<evidence type="ECO:0000256" key="2">
    <source>
        <dbReference type="ARBA" id="ARBA00010539"/>
    </source>
</evidence>
<dbReference type="InterPro" id="IPR025750">
    <property type="entry name" value="DPF1-3_N"/>
</dbReference>
<evidence type="ECO:0000256" key="1">
    <source>
        <dbReference type="ARBA" id="ARBA00004123"/>
    </source>
</evidence>
<keyword evidence="6" id="KW-0862">Zinc</keyword>
<feature type="domain" description="C2H2-type" evidence="13">
    <location>
        <begin position="229"/>
        <end position="252"/>
    </location>
</feature>
<dbReference type="Pfam" id="PF00628">
    <property type="entry name" value="PHD"/>
    <property type="match status" value="1"/>
</dbReference>
<reference evidence="16" key="1">
    <citation type="submission" date="2016-06" db="UniProtKB">
        <authorList>
            <consortium name="WormBaseParasite"/>
        </authorList>
    </citation>
    <scope>IDENTIFICATION</scope>
</reference>
<evidence type="ECO:0000259" key="12">
    <source>
        <dbReference type="PROSITE" id="PS50016"/>
    </source>
</evidence>
<evidence type="ECO:0000256" key="5">
    <source>
        <dbReference type="ARBA" id="ARBA00022771"/>
    </source>
</evidence>
<comment type="similarity">
    <text evidence="2">Belongs to the requiem/DPF family.</text>
</comment>
<dbReference type="InterPro" id="IPR011011">
    <property type="entry name" value="Znf_FYVE_PHD"/>
</dbReference>
<dbReference type="InterPro" id="IPR001965">
    <property type="entry name" value="Znf_PHD"/>
</dbReference>
<accession>A0A183UQY9</accession>
<keyword evidence="4" id="KW-0677">Repeat</keyword>
<reference evidence="14 15" key="2">
    <citation type="submission" date="2018-11" db="EMBL/GenBank/DDBJ databases">
        <authorList>
            <consortium name="Pathogen Informatics"/>
        </authorList>
    </citation>
    <scope>NUCLEOTIDE SEQUENCE [LARGE SCALE GENOMIC DNA]</scope>
</reference>
<dbReference type="SUPFAM" id="SSF57903">
    <property type="entry name" value="FYVE/PHD zinc finger"/>
    <property type="match status" value="1"/>
</dbReference>
<dbReference type="PROSITE" id="PS50157">
    <property type="entry name" value="ZINC_FINGER_C2H2_2"/>
    <property type="match status" value="1"/>
</dbReference>
<keyword evidence="8" id="KW-0804">Transcription</keyword>
<dbReference type="SUPFAM" id="SSF57667">
    <property type="entry name" value="beta-beta-alpha zinc fingers"/>
    <property type="match status" value="1"/>
</dbReference>
<dbReference type="InterPro" id="IPR013083">
    <property type="entry name" value="Znf_RING/FYVE/PHD"/>
</dbReference>
<dbReference type="InterPro" id="IPR019787">
    <property type="entry name" value="Znf_PHD-finger"/>
</dbReference>
<dbReference type="PANTHER" id="PTHR45888">
    <property type="entry name" value="HL01030P-RELATED"/>
    <property type="match status" value="1"/>
</dbReference>
<dbReference type="AlphaFoldDB" id="A0A183UQY9"/>
<dbReference type="InterPro" id="IPR036236">
    <property type="entry name" value="Znf_C2H2_sf"/>
</dbReference>
<organism evidence="15 16">
    <name type="scientific">Toxocara canis</name>
    <name type="common">Canine roundworm</name>
    <dbReference type="NCBI Taxonomy" id="6265"/>
    <lineage>
        <taxon>Eukaryota</taxon>
        <taxon>Metazoa</taxon>
        <taxon>Ecdysozoa</taxon>
        <taxon>Nematoda</taxon>
        <taxon>Chromadorea</taxon>
        <taxon>Rhabditida</taxon>
        <taxon>Spirurina</taxon>
        <taxon>Ascaridomorpha</taxon>
        <taxon>Ascaridoidea</taxon>
        <taxon>Toxocaridae</taxon>
        <taxon>Toxocara</taxon>
    </lineage>
</organism>
<dbReference type="GO" id="GO:0005634">
    <property type="term" value="C:nucleus"/>
    <property type="evidence" value="ECO:0007669"/>
    <property type="project" value="UniProtKB-SubCell"/>
</dbReference>
<evidence type="ECO:0000256" key="6">
    <source>
        <dbReference type="ARBA" id="ARBA00022833"/>
    </source>
</evidence>
<feature type="compositionally biased region" description="Low complexity" evidence="11">
    <location>
        <begin position="191"/>
        <end position="213"/>
    </location>
</feature>
<dbReference type="Gene3D" id="3.30.40.10">
    <property type="entry name" value="Zinc/RING finger domain, C3HC4 (zinc finger)"/>
    <property type="match status" value="1"/>
</dbReference>
<dbReference type="PROSITE" id="PS00028">
    <property type="entry name" value="ZINC_FINGER_C2H2_1"/>
    <property type="match status" value="1"/>
</dbReference>
<feature type="domain" description="PHD-type" evidence="12">
    <location>
        <begin position="366"/>
        <end position="416"/>
    </location>
</feature>
<feature type="compositionally biased region" description="Acidic residues" evidence="11">
    <location>
        <begin position="162"/>
        <end position="179"/>
    </location>
</feature>
<comment type="subcellular location">
    <subcellularLocation>
        <location evidence="1">Nucleus</location>
    </subcellularLocation>
</comment>
<dbReference type="WBParaSite" id="TCNE_0001090901-mRNA-1">
    <property type="protein sequence ID" value="TCNE_0001090901-mRNA-1"/>
    <property type="gene ID" value="TCNE_0001090901"/>
</dbReference>
<evidence type="ECO:0000256" key="11">
    <source>
        <dbReference type="SAM" id="MobiDB-lite"/>
    </source>
</evidence>
<evidence type="ECO:0000256" key="9">
    <source>
        <dbReference type="ARBA" id="ARBA00023242"/>
    </source>
</evidence>
<keyword evidence="3" id="KW-0479">Metal-binding</keyword>
<feature type="region of interest" description="Disordered" evidence="11">
    <location>
        <begin position="162"/>
        <end position="222"/>
    </location>
</feature>
<dbReference type="FunFam" id="3.30.40.10:FF:000005">
    <property type="entry name" value="zinc finger protein isoform X1"/>
    <property type="match status" value="1"/>
</dbReference>
<gene>
    <name evidence="14" type="ORF">TCNE_LOCUS10909</name>
</gene>
<evidence type="ECO:0000256" key="8">
    <source>
        <dbReference type="ARBA" id="ARBA00023163"/>
    </source>
</evidence>
<dbReference type="InterPro" id="IPR013087">
    <property type="entry name" value="Znf_C2H2_type"/>
</dbReference>
<evidence type="ECO:0000256" key="10">
    <source>
        <dbReference type="PROSITE-ProRule" id="PRU00042"/>
    </source>
</evidence>
<keyword evidence="5 10" id="KW-0863">Zinc-finger</keyword>
<dbReference type="Proteomes" id="UP000050794">
    <property type="component" value="Unassembled WGS sequence"/>
</dbReference>
<evidence type="ECO:0000313" key="15">
    <source>
        <dbReference type="Proteomes" id="UP000050794"/>
    </source>
</evidence>
<evidence type="ECO:0000259" key="13">
    <source>
        <dbReference type="PROSITE" id="PS50157"/>
    </source>
</evidence>
<dbReference type="Pfam" id="PF14051">
    <property type="entry name" value="DPF1-3_N"/>
    <property type="match status" value="1"/>
</dbReference>
<dbReference type="GO" id="GO:0008270">
    <property type="term" value="F:zinc ion binding"/>
    <property type="evidence" value="ECO:0007669"/>
    <property type="project" value="UniProtKB-KW"/>
</dbReference>